<dbReference type="Gene3D" id="2.120.10.30">
    <property type="entry name" value="TolB, C-terminal domain"/>
    <property type="match status" value="1"/>
</dbReference>
<dbReference type="AlphaFoldDB" id="A0A3B0XLH1"/>
<dbReference type="InterPro" id="IPR011042">
    <property type="entry name" value="6-blade_b-propeller_TolB-like"/>
</dbReference>
<evidence type="ECO:0000313" key="1">
    <source>
        <dbReference type="EMBL" id="VAW62699.1"/>
    </source>
</evidence>
<gene>
    <name evidence="1" type="ORF">MNBD_GAMMA08-1237</name>
</gene>
<sequence length="306" mass="35413">MISEIRLVTFTAILMLIFFVLPVNANTPAETLYFMGFKDNKWQLFYRKTGDLNFKRIKTASEPRELYFSPHEQRIFYLDAETRLRQLILGEKQKEKVLFSPSENDSYAQLFWDRAGSLLYMVKMPHGKSSEADIVVWHKGKIKPVVRQISSQFEPFVYNKDWLYYGHVHCSLDCGHIIQEIWRKNLISGEAEQISLLGQISRQAVVDSEGKWVYFSSNKQGQYHIWRQALSGVSSQNKGCKLCSAQQITKGNVTDTDPAINKEGEIFFIRHTQGKAFLMNYKKEGVLKRIALPEGVSEIRNLRINS</sequence>
<organism evidence="1">
    <name type="scientific">hydrothermal vent metagenome</name>
    <dbReference type="NCBI Taxonomy" id="652676"/>
    <lineage>
        <taxon>unclassified sequences</taxon>
        <taxon>metagenomes</taxon>
        <taxon>ecological metagenomes</taxon>
    </lineage>
</organism>
<reference evidence="1" key="1">
    <citation type="submission" date="2018-06" db="EMBL/GenBank/DDBJ databases">
        <authorList>
            <person name="Zhirakovskaya E."/>
        </authorList>
    </citation>
    <scope>NUCLEOTIDE SEQUENCE</scope>
</reference>
<protein>
    <submittedName>
        <fullName evidence="1">Uncharacterized protein</fullName>
    </submittedName>
</protein>
<dbReference type="SUPFAM" id="SSF69304">
    <property type="entry name" value="Tricorn protease N-terminal domain"/>
    <property type="match status" value="1"/>
</dbReference>
<accession>A0A3B0XLH1</accession>
<proteinExistence type="predicted"/>
<name>A0A3B0XLH1_9ZZZZ</name>
<dbReference type="EMBL" id="UOFH01000224">
    <property type="protein sequence ID" value="VAW62699.1"/>
    <property type="molecule type" value="Genomic_DNA"/>
</dbReference>